<dbReference type="Proteomes" id="UP000245880">
    <property type="component" value="Unassembled WGS sequence"/>
</dbReference>
<accession>A0A316AKD1</accession>
<reference evidence="1 2" key="1">
    <citation type="submission" date="2018-03" db="EMBL/GenBank/DDBJ databases">
        <title>Genomic Encyclopedia of Archaeal and Bacterial Type Strains, Phase II (KMG-II): from individual species to whole genera.</title>
        <authorList>
            <person name="Goeker M."/>
        </authorList>
    </citation>
    <scope>NUCLEOTIDE SEQUENCE [LARGE SCALE GENOMIC DNA]</scope>
    <source>
        <strain evidence="1 2">DSM 100346</strain>
    </source>
</reference>
<comment type="caution">
    <text evidence="1">The sequence shown here is derived from an EMBL/GenBank/DDBJ whole genome shotgun (WGS) entry which is preliminary data.</text>
</comment>
<proteinExistence type="predicted"/>
<dbReference type="AlphaFoldDB" id="A0A316AKD1"/>
<organism evidence="1 2">
    <name type="scientific">Dyadobacter jejuensis</name>
    <dbReference type="NCBI Taxonomy" id="1082580"/>
    <lineage>
        <taxon>Bacteria</taxon>
        <taxon>Pseudomonadati</taxon>
        <taxon>Bacteroidota</taxon>
        <taxon>Cytophagia</taxon>
        <taxon>Cytophagales</taxon>
        <taxon>Spirosomataceae</taxon>
        <taxon>Dyadobacter</taxon>
    </lineage>
</organism>
<dbReference type="EMBL" id="QGDT01000005">
    <property type="protein sequence ID" value="PWJ57962.1"/>
    <property type="molecule type" value="Genomic_DNA"/>
</dbReference>
<gene>
    <name evidence="1" type="ORF">CLV98_105142</name>
</gene>
<dbReference type="RefSeq" id="WP_109674567.1">
    <property type="nucleotide sequence ID" value="NZ_QGDT01000005.1"/>
</dbReference>
<evidence type="ECO:0000313" key="2">
    <source>
        <dbReference type="Proteomes" id="UP000245880"/>
    </source>
</evidence>
<evidence type="ECO:0000313" key="1">
    <source>
        <dbReference type="EMBL" id="PWJ57962.1"/>
    </source>
</evidence>
<protein>
    <submittedName>
        <fullName evidence="1">Uncharacterized protein</fullName>
    </submittedName>
</protein>
<name>A0A316AKD1_9BACT</name>
<keyword evidence="2" id="KW-1185">Reference proteome</keyword>
<sequence>MRYLKSIQNKPETAPSGFYQGIVAAWNSKAPYPEVVLLLDILKAKSIDSPEVYQSLLALLEDDLMVSRAVYWFLVDKPLTPEQQLKLKMFEQNHAEALN</sequence>